<keyword evidence="3" id="KW-1185">Reference proteome</keyword>
<dbReference type="OrthoDB" id="142078at2"/>
<dbReference type="EMBL" id="CP027666">
    <property type="protein sequence ID" value="AVO34834.1"/>
    <property type="molecule type" value="Genomic_DNA"/>
</dbReference>
<dbReference type="Proteomes" id="UP000239709">
    <property type="component" value="Chromosome"/>
</dbReference>
<keyword evidence="2" id="KW-0418">Kinase</keyword>
<protein>
    <submittedName>
        <fullName evidence="2">Diacylglycerol kinase</fullName>
    </submittedName>
</protein>
<dbReference type="InterPro" id="IPR001206">
    <property type="entry name" value="Diacylglycerol_kinase_cat_dom"/>
</dbReference>
<dbReference type="KEGG" id="otk:C6570_11790"/>
<dbReference type="SMART" id="SM00046">
    <property type="entry name" value="DAGKc"/>
    <property type="match status" value="1"/>
</dbReference>
<dbReference type="GO" id="GO:0016301">
    <property type="term" value="F:kinase activity"/>
    <property type="evidence" value="ECO:0007669"/>
    <property type="project" value="UniProtKB-KW"/>
</dbReference>
<proteinExistence type="predicted"/>
<dbReference type="PROSITE" id="PS50146">
    <property type="entry name" value="DAGK"/>
    <property type="match status" value="1"/>
</dbReference>
<evidence type="ECO:0000313" key="3">
    <source>
        <dbReference type="Proteomes" id="UP000239709"/>
    </source>
</evidence>
<reference evidence="2 3" key="1">
    <citation type="submission" date="2018-03" db="EMBL/GenBank/DDBJ databases">
        <title>Genome sequencing of Ottowia sp.</title>
        <authorList>
            <person name="Kim S.-J."/>
            <person name="Heo J."/>
            <person name="Kwon S.-W."/>
        </authorList>
    </citation>
    <scope>NUCLEOTIDE SEQUENCE [LARGE SCALE GENOMIC DNA]</scope>
    <source>
        <strain evidence="2 3">KADR8-3</strain>
    </source>
</reference>
<feature type="domain" description="DAGKc" evidence="1">
    <location>
        <begin position="3"/>
        <end position="135"/>
    </location>
</feature>
<accession>A0A2S0MG16</accession>
<dbReference type="Pfam" id="PF00781">
    <property type="entry name" value="DAGK_cat"/>
    <property type="match status" value="1"/>
</dbReference>
<sequence length="315" mass="33676">MASSLPPLFIVFNAASGSADSDRAMARVHELLNAAGQPHEIRAVRGNDDLTRTAVRAVHAAREAHGCVVAAGGDGTLNAVAQVVWNADQLMGVLPQGTFNYFGRTHGMPADLDDSVAALLTAREQPITVGLLGERVFLVNASVGLYPRLLEEREAAKRRFGRHRVVALLSGLGTLLRGRSVLTLELSFEGQTRVIRTRTLFVGNNPLQLAALGLRHATDVEQGRLAAITLQPLSGPRTLWLLLRGALGRLDGAEGVDSFAFDELVVRPRKGARRAKVAMDGEVLRMPPPLVFRTAPRPLRLLVPSAAPGQGDAPA</sequence>
<organism evidence="2 3">
    <name type="scientific">Ottowia oryzae</name>
    <dbReference type="NCBI Taxonomy" id="2109914"/>
    <lineage>
        <taxon>Bacteria</taxon>
        <taxon>Pseudomonadati</taxon>
        <taxon>Pseudomonadota</taxon>
        <taxon>Betaproteobacteria</taxon>
        <taxon>Burkholderiales</taxon>
        <taxon>Comamonadaceae</taxon>
        <taxon>Ottowia</taxon>
    </lineage>
</organism>
<dbReference type="RefSeq" id="WP_106703384.1">
    <property type="nucleotide sequence ID" value="NZ_CP027666.1"/>
</dbReference>
<dbReference type="Gene3D" id="2.60.200.40">
    <property type="match status" value="1"/>
</dbReference>
<evidence type="ECO:0000313" key="2">
    <source>
        <dbReference type="EMBL" id="AVO34834.1"/>
    </source>
</evidence>
<gene>
    <name evidence="2" type="ORF">C6570_11790</name>
</gene>
<keyword evidence="2" id="KW-0808">Transferase</keyword>
<name>A0A2S0MG16_9BURK</name>
<evidence type="ECO:0000259" key="1">
    <source>
        <dbReference type="PROSITE" id="PS50146"/>
    </source>
</evidence>
<dbReference type="Gene3D" id="3.40.50.10330">
    <property type="entry name" value="Probable inorganic polyphosphate/atp-NAD kinase, domain 1"/>
    <property type="match status" value="1"/>
</dbReference>
<dbReference type="InterPro" id="IPR016064">
    <property type="entry name" value="NAD/diacylglycerol_kinase_sf"/>
</dbReference>
<dbReference type="AlphaFoldDB" id="A0A2S0MG16"/>
<dbReference type="InterPro" id="IPR017438">
    <property type="entry name" value="ATP-NAD_kinase_N"/>
</dbReference>
<dbReference type="SUPFAM" id="SSF111331">
    <property type="entry name" value="NAD kinase/diacylglycerol kinase-like"/>
    <property type="match status" value="1"/>
</dbReference>